<feature type="transmembrane region" description="Helical" evidence="2">
    <location>
        <begin position="43"/>
        <end position="65"/>
    </location>
</feature>
<evidence type="ECO:0000256" key="1">
    <source>
        <dbReference type="SAM" id="MobiDB-lite"/>
    </source>
</evidence>
<organism evidence="3 4">
    <name type="scientific">Streptomyces agglomeratus</name>
    <dbReference type="NCBI Taxonomy" id="285458"/>
    <lineage>
        <taxon>Bacteria</taxon>
        <taxon>Bacillati</taxon>
        <taxon>Actinomycetota</taxon>
        <taxon>Actinomycetes</taxon>
        <taxon>Kitasatosporales</taxon>
        <taxon>Streptomycetaceae</taxon>
        <taxon>Streptomyces</taxon>
    </lineage>
</organism>
<evidence type="ECO:0000256" key="2">
    <source>
        <dbReference type="SAM" id="Phobius"/>
    </source>
</evidence>
<dbReference type="STRING" id="285458.BGM19_04210"/>
<accession>A0A1E5PG27</accession>
<keyword evidence="4" id="KW-1185">Reference proteome</keyword>
<dbReference type="Proteomes" id="UP000095759">
    <property type="component" value="Unassembled WGS sequence"/>
</dbReference>
<dbReference type="EMBL" id="MEHJ01000001">
    <property type="protein sequence ID" value="OEJ28508.1"/>
    <property type="molecule type" value="Genomic_DNA"/>
</dbReference>
<evidence type="ECO:0000313" key="4">
    <source>
        <dbReference type="Proteomes" id="UP000095759"/>
    </source>
</evidence>
<dbReference type="AlphaFoldDB" id="A0A1E5PG27"/>
<gene>
    <name evidence="3" type="ORF">AS594_32545</name>
</gene>
<keyword evidence="2" id="KW-1133">Transmembrane helix</keyword>
<comment type="caution">
    <text evidence="3">The sequence shown here is derived from an EMBL/GenBank/DDBJ whole genome shotgun (WGS) entry which is preliminary data.</text>
</comment>
<dbReference type="RefSeq" id="WP_069775102.1">
    <property type="nucleotide sequence ID" value="NZ_MEHI01000001.1"/>
</dbReference>
<evidence type="ECO:0000313" key="3">
    <source>
        <dbReference type="EMBL" id="OEJ28508.1"/>
    </source>
</evidence>
<proteinExistence type="predicted"/>
<reference evidence="3 4" key="1">
    <citation type="submission" date="2016-08" db="EMBL/GenBank/DDBJ databases">
        <title>Complete genome sequence of Streptomyces agglomeratus strain 6-3-2, a novel anti-MRSA actinomycete isolated from Wuli of Tebit, China.</title>
        <authorList>
            <person name="Chen X."/>
        </authorList>
    </citation>
    <scope>NUCLEOTIDE SEQUENCE [LARGE SCALE GENOMIC DNA]</scope>
    <source>
        <strain evidence="3 4">6-3-2</strain>
    </source>
</reference>
<feature type="region of interest" description="Disordered" evidence="1">
    <location>
        <begin position="1"/>
        <end position="32"/>
    </location>
</feature>
<keyword evidence="2" id="KW-0812">Transmembrane</keyword>
<name>A0A1E5PG27_9ACTN</name>
<keyword evidence="2" id="KW-0472">Membrane</keyword>
<feature type="compositionally biased region" description="Basic and acidic residues" evidence="1">
    <location>
        <begin position="23"/>
        <end position="32"/>
    </location>
</feature>
<sequence>MNPHNKDTEPDEPLNNWPRHTHHPDTPVNERGRLTNTLKLLRLLLLTLAVFAAVLSFAAALAGLARP</sequence>
<protein>
    <submittedName>
        <fullName evidence="3">Uncharacterized protein</fullName>
    </submittedName>
</protein>